<dbReference type="Pfam" id="PF01478">
    <property type="entry name" value="Peptidase_A24"/>
    <property type="match status" value="1"/>
</dbReference>
<feature type="transmembrane region" description="Helical" evidence="1">
    <location>
        <begin position="26"/>
        <end position="43"/>
    </location>
</feature>
<dbReference type="GO" id="GO:0004190">
    <property type="term" value="F:aspartic-type endopeptidase activity"/>
    <property type="evidence" value="ECO:0007669"/>
    <property type="project" value="UniProtKB-EC"/>
</dbReference>
<accession>A0A9D2NEP1</accession>
<keyword evidence="3" id="KW-0378">Hydrolase</keyword>
<comment type="caution">
    <text evidence="3">The sequence shown here is derived from an EMBL/GenBank/DDBJ whole genome shotgun (WGS) entry which is preliminary data.</text>
</comment>
<evidence type="ECO:0000256" key="1">
    <source>
        <dbReference type="SAM" id="Phobius"/>
    </source>
</evidence>
<name>A0A9D2NEP1_9FIRM</name>
<keyword evidence="1" id="KW-0472">Membrane</keyword>
<reference evidence="3" key="1">
    <citation type="journal article" date="2021" name="PeerJ">
        <title>Extensive microbial diversity within the chicken gut microbiome revealed by metagenomics and culture.</title>
        <authorList>
            <person name="Gilroy R."/>
            <person name="Ravi A."/>
            <person name="Getino M."/>
            <person name="Pursley I."/>
            <person name="Horton D.L."/>
            <person name="Alikhan N.F."/>
            <person name="Baker D."/>
            <person name="Gharbi K."/>
            <person name="Hall N."/>
            <person name="Watson M."/>
            <person name="Adriaenssens E.M."/>
            <person name="Foster-Nyarko E."/>
            <person name="Jarju S."/>
            <person name="Secka A."/>
            <person name="Antonio M."/>
            <person name="Oren A."/>
            <person name="Chaudhuri R.R."/>
            <person name="La Ragione R."/>
            <person name="Hildebrand F."/>
            <person name="Pallen M.J."/>
        </authorList>
    </citation>
    <scope>NUCLEOTIDE SEQUENCE</scope>
    <source>
        <strain evidence="3">USAMLcec2-132</strain>
    </source>
</reference>
<feature type="transmembrane region" description="Helical" evidence="1">
    <location>
        <begin position="49"/>
        <end position="67"/>
    </location>
</feature>
<proteinExistence type="predicted"/>
<feature type="transmembrane region" description="Helical" evidence="1">
    <location>
        <begin position="97"/>
        <end position="115"/>
    </location>
</feature>
<evidence type="ECO:0000313" key="4">
    <source>
        <dbReference type="Proteomes" id="UP000823891"/>
    </source>
</evidence>
<gene>
    <name evidence="3" type="ORF">H9761_06460</name>
</gene>
<dbReference type="GO" id="GO:0016020">
    <property type="term" value="C:membrane"/>
    <property type="evidence" value="ECO:0007669"/>
    <property type="project" value="InterPro"/>
</dbReference>
<organism evidence="3 4">
    <name type="scientific">Candidatus Eisenbergiella merdavium</name>
    <dbReference type="NCBI Taxonomy" id="2838551"/>
    <lineage>
        <taxon>Bacteria</taxon>
        <taxon>Bacillati</taxon>
        <taxon>Bacillota</taxon>
        <taxon>Clostridia</taxon>
        <taxon>Lachnospirales</taxon>
        <taxon>Lachnospiraceae</taxon>
        <taxon>Eisenbergiella</taxon>
    </lineage>
</organism>
<dbReference type="Proteomes" id="UP000823891">
    <property type="component" value="Unassembled WGS sequence"/>
</dbReference>
<evidence type="ECO:0000259" key="2">
    <source>
        <dbReference type="Pfam" id="PF01478"/>
    </source>
</evidence>
<feature type="domain" description="Prepilin type IV endopeptidase peptidase" evidence="2">
    <location>
        <begin position="4"/>
        <end position="109"/>
    </location>
</feature>
<dbReference type="EMBL" id="DWWS01000021">
    <property type="protein sequence ID" value="HJC23330.1"/>
    <property type="molecule type" value="Genomic_DNA"/>
</dbReference>
<keyword evidence="1" id="KW-0812">Transmembrane</keyword>
<dbReference type="AlphaFoldDB" id="A0A9D2NEP1"/>
<dbReference type="Gene3D" id="1.20.120.1220">
    <property type="match status" value="1"/>
</dbReference>
<sequence length="149" mass="16247">MENIILCGYLGLCSCYDCRYRRIPVWLLRLGIGIGGLYAMVMLLAERTAWQTVIAGAAPGAVMLLYSRLSQEKLGWADGLMVIPAGFLQQWERCTAEVLAACFLTFLAAVGLLLARKGNKNTKIPFAPFFLAAVLILWITEGFVGVNGG</sequence>
<dbReference type="InterPro" id="IPR000045">
    <property type="entry name" value="Prepilin_IV_endopep_pep"/>
</dbReference>
<reference evidence="3" key="2">
    <citation type="submission" date="2021-04" db="EMBL/GenBank/DDBJ databases">
        <authorList>
            <person name="Gilroy R."/>
        </authorList>
    </citation>
    <scope>NUCLEOTIDE SEQUENCE</scope>
    <source>
        <strain evidence="3">USAMLcec2-132</strain>
    </source>
</reference>
<dbReference type="EC" id="3.4.23.43" evidence="3"/>
<protein>
    <submittedName>
        <fullName evidence="3">Prepilin peptidase</fullName>
        <ecNumber evidence="3">3.4.23.43</ecNumber>
    </submittedName>
</protein>
<keyword evidence="1" id="KW-1133">Transmembrane helix</keyword>
<evidence type="ECO:0000313" key="3">
    <source>
        <dbReference type="EMBL" id="HJC23330.1"/>
    </source>
</evidence>
<feature type="transmembrane region" description="Helical" evidence="1">
    <location>
        <begin position="127"/>
        <end position="146"/>
    </location>
</feature>